<accession>A0ABR7IUR6</accession>
<sequence length="208" mass="24302">MKKIIFILFFFVTILSFGQIFEGKVIYNNTFKTKDPYYTDQQLSIKLGSKFEYSIKNGNYKNISNGTIFQWELYRNEENKIYTKYNNTEKAIWIDASLGSEEILKTEINKNSTSILGYECDELILTCKSGIHKYYYNSSVLKSDTSLFSNQNYSYWYQLMKITNCLALKTIIETNQYTLESIVTEIIPTKLDLKTFEIPAGIQTVKRP</sequence>
<comment type="caution">
    <text evidence="1">The sequence shown here is derived from an EMBL/GenBank/DDBJ whole genome shotgun (WGS) entry which is preliminary data.</text>
</comment>
<evidence type="ECO:0000313" key="2">
    <source>
        <dbReference type="Proteomes" id="UP000605990"/>
    </source>
</evidence>
<dbReference type="RefSeq" id="WP_166124657.1">
    <property type="nucleotide sequence ID" value="NZ_JAANOQ010000001.1"/>
</dbReference>
<organism evidence="1 2">
    <name type="scientific">Flavobacterium bernardetii</name>
    <dbReference type="NCBI Taxonomy" id="2813823"/>
    <lineage>
        <taxon>Bacteria</taxon>
        <taxon>Pseudomonadati</taxon>
        <taxon>Bacteroidota</taxon>
        <taxon>Flavobacteriia</taxon>
        <taxon>Flavobacteriales</taxon>
        <taxon>Flavobacteriaceae</taxon>
        <taxon>Flavobacterium</taxon>
    </lineage>
</organism>
<protein>
    <recommendedName>
        <fullName evidence="3">DUF4412 domain-containing protein</fullName>
    </recommendedName>
</protein>
<proteinExistence type="predicted"/>
<evidence type="ECO:0008006" key="3">
    <source>
        <dbReference type="Google" id="ProtNLM"/>
    </source>
</evidence>
<evidence type="ECO:0000313" key="1">
    <source>
        <dbReference type="EMBL" id="MBC5833404.1"/>
    </source>
</evidence>
<dbReference type="EMBL" id="JACRUN010000001">
    <property type="protein sequence ID" value="MBC5833404.1"/>
    <property type="molecule type" value="Genomic_DNA"/>
</dbReference>
<dbReference type="Proteomes" id="UP000605990">
    <property type="component" value="Unassembled WGS sequence"/>
</dbReference>
<keyword evidence="2" id="KW-1185">Reference proteome</keyword>
<reference evidence="1 2" key="1">
    <citation type="submission" date="2020-08" db="EMBL/GenBank/DDBJ databases">
        <title>Description of novel Flavobacterium F-408 isolate.</title>
        <authorList>
            <person name="Saticioglu I.B."/>
            <person name="Duman M."/>
            <person name="Altun S."/>
        </authorList>
    </citation>
    <scope>NUCLEOTIDE SEQUENCE [LARGE SCALE GENOMIC DNA]</scope>
    <source>
        <strain evidence="1 2">F-408</strain>
    </source>
</reference>
<name>A0ABR7IUR6_9FLAO</name>
<gene>
    <name evidence="1" type="ORF">H8R27_00760</name>
</gene>